<feature type="region of interest" description="Disordered" evidence="1">
    <location>
        <begin position="85"/>
        <end position="104"/>
    </location>
</feature>
<feature type="region of interest" description="Disordered" evidence="1">
    <location>
        <begin position="186"/>
        <end position="248"/>
    </location>
</feature>
<proteinExistence type="predicted"/>
<feature type="region of interest" description="Disordered" evidence="1">
    <location>
        <begin position="37"/>
        <end position="76"/>
    </location>
</feature>
<dbReference type="EMBL" id="CAXAMM010014180">
    <property type="protein sequence ID" value="CAK9033119.1"/>
    <property type="molecule type" value="Genomic_DNA"/>
</dbReference>
<feature type="compositionally biased region" description="Basic and acidic residues" evidence="1">
    <location>
        <begin position="85"/>
        <end position="95"/>
    </location>
</feature>
<reference evidence="2 3" key="1">
    <citation type="submission" date="2024-02" db="EMBL/GenBank/DDBJ databases">
        <authorList>
            <person name="Chen Y."/>
            <person name="Shah S."/>
            <person name="Dougan E. K."/>
            <person name="Thang M."/>
            <person name="Chan C."/>
        </authorList>
    </citation>
    <scope>NUCLEOTIDE SEQUENCE [LARGE SCALE GENOMIC DNA]</scope>
</reference>
<dbReference type="Proteomes" id="UP001642464">
    <property type="component" value="Unassembled WGS sequence"/>
</dbReference>
<evidence type="ECO:0000256" key="1">
    <source>
        <dbReference type="SAM" id="MobiDB-lite"/>
    </source>
</evidence>
<name>A0ABP0L1Y2_9DINO</name>
<evidence type="ECO:0000313" key="2">
    <source>
        <dbReference type="EMBL" id="CAK9033119.1"/>
    </source>
</evidence>
<feature type="compositionally biased region" description="Polar residues" evidence="1">
    <location>
        <begin position="289"/>
        <end position="307"/>
    </location>
</feature>
<organism evidence="2 3">
    <name type="scientific">Durusdinium trenchii</name>
    <dbReference type="NCBI Taxonomy" id="1381693"/>
    <lineage>
        <taxon>Eukaryota</taxon>
        <taxon>Sar</taxon>
        <taxon>Alveolata</taxon>
        <taxon>Dinophyceae</taxon>
        <taxon>Suessiales</taxon>
        <taxon>Symbiodiniaceae</taxon>
        <taxon>Durusdinium</taxon>
    </lineage>
</organism>
<feature type="compositionally biased region" description="Pro residues" evidence="1">
    <location>
        <begin position="314"/>
        <end position="324"/>
    </location>
</feature>
<protein>
    <submittedName>
        <fullName evidence="2">Uncharacterized protein</fullName>
    </submittedName>
</protein>
<comment type="caution">
    <text evidence="2">The sequence shown here is derived from an EMBL/GenBank/DDBJ whole genome shotgun (WGS) entry which is preliminary data.</text>
</comment>
<feature type="region of interest" description="Disordered" evidence="1">
    <location>
        <begin position="283"/>
        <end position="324"/>
    </location>
</feature>
<evidence type="ECO:0000313" key="3">
    <source>
        <dbReference type="Proteomes" id="UP001642464"/>
    </source>
</evidence>
<feature type="compositionally biased region" description="Low complexity" evidence="1">
    <location>
        <begin position="235"/>
        <end position="248"/>
    </location>
</feature>
<accession>A0ABP0L1Y2</accession>
<sequence length="360" mass="38813">MLQNTRERTVFAFQPKRLPKDVDRLRFFQGSIVRKKSLGAKSETDEEENAAKEVAATEATERFDPPQRSTAGSVFRSASVHDLRTTVLKERERSSEGGNSKDSSPLILKACLSMSSLNSARRPEVPPPLPAFPSGWKIQVTSKMEECTSASCFVEETKSARDRIRSESNQQVVAAAGKAVFAAALEGGDSDHKGTGMVRSPSMPLPRRPSAPREKRRPRPGRAEVCEVESTPRESGASPSSGCASSRAAPSPVEAFNFQCGLCVEPLKVPELQANAETEVQKASECADRSNSTLDTFELPSANSSQERLSLRRPPLPPPLPVPPIPLRRLEGAPATLVEAASAQAALLSPARSARRAACD</sequence>
<gene>
    <name evidence="2" type="ORF">SCF082_LOCUS20349</name>
</gene>
<keyword evidence="3" id="KW-1185">Reference proteome</keyword>